<accession>A0A6C0AW82</accession>
<name>A0A6C0AW82_9ZZZZ</name>
<proteinExistence type="predicted"/>
<dbReference type="EMBL" id="MN738762">
    <property type="protein sequence ID" value="QHS83723.1"/>
    <property type="molecule type" value="Genomic_DNA"/>
</dbReference>
<protein>
    <submittedName>
        <fullName evidence="2">Uncharacterized protein</fullName>
    </submittedName>
</protein>
<reference evidence="2" key="1">
    <citation type="journal article" date="2020" name="Nature">
        <title>Giant virus diversity and host interactions through global metagenomics.</title>
        <authorList>
            <person name="Schulz F."/>
            <person name="Roux S."/>
            <person name="Paez-Espino D."/>
            <person name="Jungbluth S."/>
            <person name="Walsh D.A."/>
            <person name="Denef V.J."/>
            <person name="McMahon K.D."/>
            <person name="Konstantinidis K.T."/>
            <person name="Eloe-Fadrosh E.A."/>
            <person name="Kyrpides N.C."/>
            <person name="Woyke T."/>
        </authorList>
    </citation>
    <scope>NUCLEOTIDE SEQUENCE</scope>
    <source>
        <strain evidence="2">GVMAG-S-ERX555961-36</strain>
    </source>
</reference>
<organism evidence="2">
    <name type="scientific">viral metagenome</name>
    <dbReference type="NCBI Taxonomy" id="1070528"/>
    <lineage>
        <taxon>unclassified sequences</taxon>
        <taxon>metagenomes</taxon>
        <taxon>organismal metagenomes</taxon>
    </lineage>
</organism>
<sequence length="296" mass="33941">MTNNQSKLTNDSLAKPDAQIAAVVKELTTKNLEGNAISRIKQLEELLLFEILKLNPKSQIHKNKSHRSKEESEKIFYLNTASLSNCIITKDGTKPKDIEDNNGGSYIDISNLDNISMYYYKKSGSTPIIFDFTPLVKTIKQIYDMKKTYKFPLVIFSNSKLQPYPIYYEDSNKKHCGFANDNHRMVSNYIDNVPSTLNELFKILPATTPIRAEATEPQPEKQTGGTKDDSESNKYFKMWEEIFNVTGELPKDCPCKQYSKALYNRCVLQGKPKRGIRTVHKNYCNKIIEKIVLKKD</sequence>
<dbReference type="AlphaFoldDB" id="A0A6C0AW82"/>
<evidence type="ECO:0000256" key="1">
    <source>
        <dbReference type="SAM" id="MobiDB-lite"/>
    </source>
</evidence>
<evidence type="ECO:0000313" key="2">
    <source>
        <dbReference type="EMBL" id="QHS83723.1"/>
    </source>
</evidence>
<feature type="region of interest" description="Disordered" evidence="1">
    <location>
        <begin position="212"/>
        <end position="231"/>
    </location>
</feature>